<reference evidence="3" key="1">
    <citation type="journal article" date="2019" name="Int. J. Syst. Evol. Microbiol.">
        <title>The Global Catalogue of Microorganisms (GCM) 10K type strain sequencing project: providing services to taxonomists for standard genome sequencing and annotation.</title>
        <authorList>
            <consortium name="The Broad Institute Genomics Platform"/>
            <consortium name="The Broad Institute Genome Sequencing Center for Infectious Disease"/>
            <person name="Wu L."/>
            <person name="Ma J."/>
        </authorList>
    </citation>
    <scope>NUCLEOTIDE SEQUENCE [LARGE SCALE GENOMIC DNA]</scope>
    <source>
        <strain evidence="3">JCM 32206</strain>
    </source>
</reference>
<keyword evidence="3" id="KW-1185">Reference proteome</keyword>
<sequence>MAFTVTSQVGEGGGTTEDRYGDDAHFTVHDSGALFVARPDEEVIYAPGVWLRVFKSNQASDSATGNYV</sequence>
<accession>A0ABP8NPK0</accession>
<protein>
    <submittedName>
        <fullName evidence="2">Uncharacterized protein</fullName>
    </submittedName>
</protein>
<evidence type="ECO:0000256" key="1">
    <source>
        <dbReference type="SAM" id="MobiDB-lite"/>
    </source>
</evidence>
<feature type="region of interest" description="Disordered" evidence="1">
    <location>
        <begin position="1"/>
        <end position="23"/>
    </location>
</feature>
<comment type="caution">
    <text evidence="2">The sequence shown here is derived from an EMBL/GenBank/DDBJ whole genome shotgun (WGS) entry which is preliminary data.</text>
</comment>
<organism evidence="2 3">
    <name type="scientific">Rhodococcus olei</name>
    <dbReference type="NCBI Taxonomy" id="2161675"/>
    <lineage>
        <taxon>Bacteria</taxon>
        <taxon>Bacillati</taxon>
        <taxon>Actinomycetota</taxon>
        <taxon>Actinomycetes</taxon>
        <taxon>Mycobacteriales</taxon>
        <taxon>Nocardiaceae</taxon>
        <taxon>Rhodococcus</taxon>
    </lineage>
</organism>
<name>A0ABP8NPK0_9NOCA</name>
<evidence type="ECO:0000313" key="3">
    <source>
        <dbReference type="Proteomes" id="UP001501183"/>
    </source>
</evidence>
<dbReference type="EMBL" id="BAABFB010000001">
    <property type="protein sequence ID" value="GAA4470714.1"/>
    <property type="molecule type" value="Genomic_DNA"/>
</dbReference>
<proteinExistence type="predicted"/>
<gene>
    <name evidence="2" type="ORF">GCM10023094_00190</name>
</gene>
<dbReference type="Proteomes" id="UP001501183">
    <property type="component" value="Unassembled WGS sequence"/>
</dbReference>
<evidence type="ECO:0000313" key="2">
    <source>
        <dbReference type="EMBL" id="GAA4470714.1"/>
    </source>
</evidence>